<dbReference type="AlphaFoldDB" id="A0A507DH57"/>
<dbReference type="Gene3D" id="4.10.240.10">
    <property type="entry name" value="Zn(2)-C6 fungal-type DNA-binding domain"/>
    <property type="match status" value="1"/>
</dbReference>
<dbReference type="InterPro" id="IPR050987">
    <property type="entry name" value="AtrR-like"/>
</dbReference>
<dbReference type="PANTHER" id="PTHR46910">
    <property type="entry name" value="TRANSCRIPTION FACTOR PDR1"/>
    <property type="match status" value="1"/>
</dbReference>
<dbReference type="SMART" id="SM00906">
    <property type="entry name" value="Fungal_trans"/>
    <property type="match status" value="1"/>
</dbReference>
<dbReference type="Pfam" id="PF00172">
    <property type="entry name" value="Zn_clus"/>
    <property type="match status" value="1"/>
</dbReference>
<dbReference type="CDD" id="cd00067">
    <property type="entry name" value="GAL4"/>
    <property type="match status" value="1"/>
</dbReference>
<dbReference type="Proteomes" id="UP000317494">
    <property type="component" value="Unassembled WGS sequence"/>
</dbReference>
<evidence type="ECO:0000256" key="2">
    <source>
        <dbReference type="ARBA" id="ARBA00022723"/>
    </source>
</evidence>
<evidence type="ECO:0000256" key="5">
    <source>
        <dbReference type="SAM" id="MobiDB-lite"/>
    </source>
</evidence>
<dbReference type="PROSITE" id="PS00463">
    <property type="entry name" value="ZN2_CY6_FUNGAL_1"/>
    <property type="match status" value="1"/>
</dbReference>
<dbReference type="GO" id="GO:0003677">
    <property type="term" value="F:DNA binding"/>
    <property type="evidence" value="ECO:0007669"/>
    <property type="project" value="UniProtKB-KW"/>
</dbReference>
<evidence type="ECO:0000313" key="8">
    <source>
        <dbReference type="EMBL" id="TPX50170.1"/>
    </source>
</evidence>
<feature type="region of interest" description="Disordered" evidence="5">
    <location>
        <begin position="670"/>
        <end position="691"/>
    </location>
</feature>
<feature type="compositionally biased region" description="Acidic residues" evidence="5">
    <location>
        <begin position="1"/>
        <end position="15"/>
    </location>
</feature>
<dbReference type="GO" id="GO:0008270">
    <property type="term" value="F:zinc ion binding"/>
    <property type="evidence" value="ECO:0007669"/>
    <property type="project" value="InterPro"/>
</dbReference>
<keyword evidence="3" id="KW-0238">DNA-binding</keyword>
<dbReference type="Pfam" id="PF04082">
    <property type="entry name" value="Fungal_trans"/>
    <property type="match status" value="1"/>
</dbReference>
<dbReference type="STRING" id="286115.A0A507DH57"/>
<dbReference type="SUPFAM" id="SSF57701">
    <property type="entry name" value="Zn2/Cys6 DNA-binding domain"/>
    <property type="match status" value="1"/>
</dbReference>
<reference evidence="9 10" key="1">
    <citation type="journal article" date="2019" name="Sci. Rep.">
        <title>Comparative genomics of chytrid fungi reveal insights into the obligate biotrophic and pathogenic lifestyle of Synchytrium endobioticum.</title>
        <authorList>
            <person name="van de Vossenberg B.T.L.H."/>
            <person name="Warris S."/>
            <person name="Nguyen H.D.T."/>
            <person name="van Gent-Pelzer M.P.E."/>
            <person name="Joly D.L."/>
            <person name="van de Geest H.C."/>
            <person name="Bonants P.J.M."/>
            <person name="Smith D.S."/>
            <person name="Levesque C.A."/>
            <person name="van der Lee T.A.J."/>
        </authorList>
    </citation>
    <scope>NUCLEOTIDE SEQUENCE [LARGE SCALE GENOMIC DNA]</scope>
    <source>
        <strain evidence="7 10">LEV6574</strain>
        <strain evidence="8 9">MB42</strain>
    </source>
</reference>
<protein>
    <recommendedName>
        <fullName evidence="6">Zn(2)-C6 fungal-type domain-containing protein</fullName>
    </recommendedName>
</protein>
<dbReference type="GO" id="GO:0006351">
    <property type="term" value="P:DNA-templated transcription"/>
    <property type="evidence" value="ECO:0007669"/>
    <property type="project" value="InterPro"/>
</dbReference>
<proteinExistence type="predicted"/>
<evidence type="ECO:0000256" key="3">
    <source>
        <dbReference type="ARBA" id="ARBA00023125"/>
    </source>
</evidence>
<organism evidence="8 9">
    <name type="scientific">Synchytrium endobioticum</name>
    <dbReference type="NCBI Taxonomy" id="286115"/>
    <lineage>
        <taxon>Eukaryota</taxon>
        <taxon>Fungi</taxon>
        <taxon>Fungi incertae sedis</taxon>
        <taxon>Chytridiomycota</taxon>
        <taxon>Chytridiomycota incertae sedis</taxon>
        <taxon>Chytridiomycetes</taxon>
        <taxon>Synchytriales</taxon>
        <taxon>Synchytriaceae</taxon>
        <taxon>Synchytrium</taxon>
    </lineage>
</organism>
<dbReference type="InterPro" id="IPR007219">
    <property type="entry name" value="XnlR_reg_dom"/>
</dbReference>
<comment type="subcellular location">
    <subcellularLocation>
        <location evidence="1">Nucleus</location>
    </subcellularLocation>
</comment>
<sequence>MDDDDRESIDYESDDHSDNTNGIKKKRKRVRASRACDQCRKRRTKCSGETPCASCQGLSIPCIYSPSERRRGPTAFASEIAVIKTRIQTLEAQVAQLMTNGISINGANPSSNQGVIQSPTPSAMGYEVKEERHATTYADAFYLASPQSVRYFGATSSGATHLAPLLPHFNKGVLNWAEVLKSPTNTDPVPSADLTKYLVDVFFTHVHPTFPCVNMKDFQTQLRQQRQSNPFKFLLECIMAYVSINITSLASFGVKDMAAFRTACYNRARLLVVDATGMTHLMMCQGFVFFALSSLLSPEQTNGWLDAGNAMKIALELGLHRNIERHQVRFKYDDATAKSMVTTFFCCLIVDRLMALSTGRPLSLRDRDWDTPLPEDAGNLKTLHQFTKLAIILGEFCSAANAARLALNDRAMELENIKLRLTTWLDGYGSPSTPIEMYLVSLHHSICVLCQRLTTGKFDATTRASSEAVLSLMSKYPPPAREQDYDHVIPLMPYILMVASGSLVFDALNGDLSALVHLRKVEEILSRMARVSSLAERLMAIIGMILMQKGITFTTGIGINPVVSPAANPISATRNHTLPNPHQSPTNIHSMNFMRPPAPHQLQNNAMPNLEPAGTASNLQNYLMTTSPGGGGVHSSSNSYSSIVIQETVEPFYGDSILDDLFLPLYTQQPGSAPTSVARGRNSGNRIDRSS</sequence>
<dbReference type="PROSITE" id="PS50048">
    <property type="entry name" value="ZN2_CY6_FUNGAL_2"/>
    <property type="match status" value="1"/>
</dbReference>
<dbReference type="SMART" id="SM00066">
    <property type="entry name" value="GAL4"/>
    <property type="match status" value="1"/>
</dbReference>
<dbReference type="EMBL" id="QEAN01000071">
    <property type="protein sequence ID" value="TPX50170.1"/>
    <property type="molecule type" value="Genomic_DNA"/>
</dbReference>
<accession>A0A507DH57</accession>
<feature type="domain" description="Zn(2)-C6 fungal-type" evidence="6">
    <location>
        <begin position="35"/>
        <end position="64"/>
    </location>
</feature>
<dbReference type="PANTHER" id="PTHR46910:SF3">
    <property type="entry name" value="HALOTOLERANCE PROTEIN 9-RELATED"/>
    <property type="match status" value="1"/>
</dbReference>
<evidence type="ECO:0000313" key="10">
    <source>
        <dbReference type="Proteomes" id="UP000320475"/>
    </source>
</evidence>
<evidence type="ECO:0000313" key="9">
    <source>
        <dbReference type="Proteomes" id="UP000317494"/>
    </source>
</evidence>
<comment type="caution">
    <text evidence="8">The sequence shown here is derived from an EMBL/GenBank/DDBJ whole genome shotgun (WGS) entry which is preliminary data.</text>
</comment>
<dbReference type="GO" id="GO:0005634">
    <property type="term" value="C:nucleus"/>
    <property type="evidence" value="ECO:0007669"/>
    <property type="project" value="UniProtKB-SubCell"/>
</dbReference>
<name>A0A507DH57_9FUNG</name>
<dbReference type="OrthoDB" id="2406834at2759"/>
<evidence type="ECO:0000259" key="6">
    <source>
        <dbReference type="PROSITE" id="PS50048"/>
    </source>
</evidence>
<evidence type="ECO:0000313" key="7">
    <source>
        <dbReference type="EMBL" id="TPX44709.1"/>
    </source>
</evidence>
<dbReference type="VEuPathDB" id="FungiDB:SeMB42_g02345"/>
<dbReference type="InterPro" id="IPR001138">
    <property type="entry name" value="Zn2Cys6_DnaBD"/>
</dbReference>
<evidence type="ECO:0000256" key="4">
    <source>
        <dbReference type="ARBA" id="ARBA00023242"/>
    </source>
</evidence>
<dbReference type="CDD" id="cd12148">
    <property type="entry name" value="fungal_TF_MHR"/>
    <property type="match status" value="1"/>
</dbReference>
<keyword evidence="2" id="KW-0479">Metal-binding</keyword>
<dbReference type="Proteomes" id="UP000320475">
    <property type="component" value="Unassembled WGS sequence"/>
</dbReference>
<dbReference type="GO" id="GO:0000981">
    <property type="term" value="F:DNA-binding transcription factor activity, RNA polymerase II-specific"/>
    <property type="evidence" value="ECO:0007669"/>
    <property type="project" value="InterPro"/>
</dbReference>
<gene>
    <name evidence="7" type="ORF">SeLEV6574_g04321</name>
    <name evidence="8" type="ORF">SeMB42_g02345</name>
</gene>
<feature type="region of interest" description="Disordered" evidence="5">
    <location>
        <begin position="1"/>
        <end position="28"/>
    </location>
</feature>
<evidence type="ECO:0000256" key="1">
    <source>
        <dbReference type="ARBA" id="ARBA00004123"/>
    </source>
</evidence>
<keyword evidence="9" id="KW-1185">Reference proteome</keyword>
<keyword evidence="4" id="KW-0539">Nucleus</keyword>
<dbReference type="InterPro" id="IPR036864">
    <property type="entry name" value="Zn2-C6_fun-type_DNA-bd_sf"/>
</dbReference>
<dbReference type="EMBL" id="QEAM01000170">
    <property type="protein sequence ID" value="TPX44709.1"/>
    <property type="molecule type" value="Genomic_DNA"/>
</dbReference>